<evidence type="ECO:0000256" key="2">
    <source>
        <dbReference type="ARBA" id="ARBA00013194"/>
    </source>
</evidence>
<dbReference type="EC" id="5.2.1.8" evidence="2"/>
<sequence length="251" mass="28670">MTMQHSLEKLTFPEITPARDEDILAYLRHSCKIAEIAVAAERNILTLKLCEQLDIKVTDEELQAAGDTFRQENKLLGTSETLAWLAHQRISVEDWSEIIRISLLSQKLKEHLFGVAVDDHYINNRDSYKRVALSQILVRDLTEAMKITKALRDKKDSFCALALEYSQGKQSKENGAFVGIRFLTELLPEITNAIADIDVGELVGPIQTQLGYHILRVEKWFPSDLSEIREQILEFLFINWLEERTASTPDA</sequence>
<accession>B2J0V8</accession>
<evidence type="ECO:0000256" key="3">
    <source>
        <dbReference type="ARBA" id="ARBA00022729"/>
    </source>
</evidence>
<dbReference type="STRING" id="63737.Npun_R3388"/>
<dbReference type="SUPFAM" id="SSF54534">
    <property type="entry name" value="FKBP-like"/>
    <property type="match status" value="1"/>
</dbReference>
<evidence type="ECO:0000259" key="7">
    <source>
        <dbReference type="PROSITE" id="PS50198"/>
    </source>
</evidence>
<dbReference type="PhylomeDB" id="B2J0V8"/>
<dbReference type="RefSeq" id="WP_012409785.1">
    <property type="nucleotide sequence ID" value="NC_010628.1"/>
</dbReference>
<evidence type="ECO:0000256" key="1">
    <source>
        <dbReference type="ARBA" id="ARBA00000971"/>
    </source>
</evidence>
<evidence type="ECO:0000256" key="4">
    <source>
        <dbReference type="ARBA" id="ARBA00023110"/>
    </source>
</evidence>
<dbReference type="Proteomes" id="UP000001191">
    <property type="component" value="Chromosome"/>
</dbReference>
<dbReference type="EMBL" id="CP001037">
    <property type="protein sequence ID" value="ACC81809.1"/>
    <property type="molecule type" value="Genomic_DNA"/>
</dbReference>
<reference evidence="9" key="1">
    <citation type="submission" date="2008-04" db="EMBL/GenBank/DDBJ databases">
        <title>Complete sequence of chromosome of Nostoc punctiforme ATCC 29133.</title>
        <authorList>
            <consortium name="US DOE Joint Genome Institute"/>
            <person name="Copeland A."/>
            <person name="Lucas S."/>
            <person name="Lapidus A."/>
            <person name="Glavina del Rio T."/>
            <person name="Dalin E."/>
            <person name="Tice H."/>
            <person name="Pitluck S."/>
            <person name="Chain P."/>
            <person name="Malfatti S."/>
            <person name="Shin M."/>
            <person name="Vergez L."/>
            <person name="Schmutz J."/>
            <person name="Larimer F."/>
            <person name="Land M."/>
            <person name="Hauser L."/>
            <person name="Kyrpides N."/>
            <person name="Kim E."/>
            <person name="Meeks J.C."/>
            <person name="Elhai J."/>
            <person name="Campbell E.L."/>
            <person name="Thiel T."/>
            <person name="Longmire J."/>
            <person name="Potts M."/>
            <person name="Atlas R."/>
        </authorList>
    </citation>
    <scope>NUCLEOTIDE SEQUENCE [LARGE SCALE GENOMIC DNA]</scope>
    <source>
        <strain evidence="9">ATCC 29133 / PCC 73102</strain>
    </source>
</reference>
<name>B2J0V8_NOSP7</name>
<dbReference type="EnsemblBacteria" id="ACC81809">
    <property type="protein sequence ID" value="ACC81809"/>
    <property type="gene ID" value="Npun_R3388"/>
</dbReference>
<dbReference type="KEGG" id="npu:Npun_R3388"/>
<dbReference type="InterPro" id="IPR000297">
    <property type="entry name" value="PPIase_PpiC"/>
</dbReference>
<evidence type="ECO:0000313" key="8">
    <source>
        <dbReference type="EMBL" id="ACC81809.1"/>
    </source>
</evidence>
<keyword evidence="4 6" id="KW-0697">Rotamase</keyword>
<proteinExistence type="predicted"/>
<comment type="catalytic activity">
    <reaction evidence="1">
        <text>[protein]-peptidylproline (omega=180) = [protein]-peptidylproline (omega=0)</text>
        <dbReference type="Rhea" id="RHEA:16237"/>
        <dbReference type="Rhea" id="RHEA-COMP:10747"/>
        <dbReference type="Rhea" id="RHEA-COMP:10748"/>
        <dbReference type="ChEBI" id="CHEBI:83833"/>
        <dbReference type="ChEBI" id="CHEBI:83834"/>
        <dbReference type="EC" id="5.2.1.8"/>
    </reaction>
</comment>
<evidence type="ECO:0000256" key="5">
    <source>
        <dbReference type="ARBA" id="ARBA00023235"/>
    </source>
</evidence>
<organism evidence="8 9">
    <name type="scientific">Nostoc punctiforme (strain ATCC 29133 / PCC 73102)</name>
    <dbReference type="NCBI Taxonomy" id="63737"/>
    <lineage>
        <taxon>Bacteria</taxon>
        <taxon>Bacillati</taxon>
        <taxon>Cyanobacteriota</taxon>
        <taxon>Cyanophyceae</taxon>
        <taxon>Nostocales</taxon>
        <taxon>Nostocaceae</taxon>
        <taxon>Nostoc</taxon>
    </lineage>
</organism>
<evidence type="ECO:0000256" key="6">
    <source>
        <dbReference type="PROSITE-ProRule" id="PRU00278"/>
    </source>
</evidence>
<reference evidence="8 9" key="2">
    <citation type="journal article" date="2013" name="Plant Physiol.">
        <title>A Nostoc punctiforme Sugar Transporter Necessary to Establish a Cyanobacterium-Plant Symbiosis.</title>
        <authorList>
            <person name="Ekman M."/>
            <person name="Picossi S."/>
            <person name="Campbell E.L."/>
            <person name="Meeks J.C."/>
            <person name="Flores E."/>
        </authorList>
    </citation>
    <scope>NUCLEOTIDE SEQUENCE [LARGE SCALE GENOMIC DNA]</scope>
    <source>
        <strain evidence="9">ATCC 29133 / PCC 73102</strain>
    </source>
</reference>
<keyword evidence="9" id="KW-1185">Reference proteome</keyword>
<feature type="domain" description="PpiC" evidence="7">
    <location>
        <begin position="128"/>
        <end position="219"/>
    </location>
</feature>
<keyword evidence="3" id="KW-0732">Signal</keyword>
<dbReference type="InterPro" id="IPR046357">
    <property type="entry name" value="PPIase_dom_sf"/>
</dbReference>
<protein>
    <recommendedName>
        <fullName evidence="2">peptidylprolyl isomerase</fullName>
        <ecNumber evidence="2">5.2.1.8</ecNumber>
    </recommendedName>
</protein>
<dbReference type="InterPro" id="IPR050245">
    <property type="entry name" value="PrsA_foldase"/>
</dbReference>
<evidence type="ECO:0000313" key="9">
    <source>
        <dbReference type="Proteomes" id="UP000001191"/>
    </source>
</evidence>
<dbReference type="PANTHER" id="PTHR47245:SF1">
    <property type="entry name" value="FOLDASE PROTEIN PRSA"/>
    <property type="match status" value="1"/>
</dbReference>
<dbReference type="Pfam" id="PF00639">
    <property type="entry name" value="Rotamase"/>
    <property type="match status" value="1"/>
</dbReference>
<dbReference type="GO" id="GO:0003755">
    <property type="term" value="F:peptidyl-prolyl cis-trans isomerase activity"/>
    <property type="evidence" value="ECO:0007669"/>
    <property type="project" value="UniProtKB-KW"/>
</dbReference>
<dbReference type="eggNOG" id="COG0760">
    <property type="taxonomic scope" value="Bacteria"/>
</dbReference>
<dbReference type="PANTHER" id="PTHR47245">
    <property type="entry name" value="PEPTIDYLPROLYL ISOMERASE"/>
    <property type="match status" value="1"/>
</dbReference>
<dbReference type="PROSITE" id="PS50198">
    <property type="entry name" value="PPIC_PPIASE_2"/>
    <property type="match status" value="1"/>
</dbReference>
<dbReference type="Gene3D" id="3.10.50.40">
    <property type="match status" value="1"/>
</dbReference>
<dbReference type="HOGENOM" id="CLU_082394_1_0_3"/>
<keyword evidence="5 6" id="KW-0413">Isomerase</keyword>
<gene>
    <name evidence="8" type="ordered locus">Npun_R3388</name>
</gene>
<dbReference type="AlphaFoldDB" id="B2J0V8"/>